<evidence type="ECO:0000256" key="6">
    <source>
        <dbReference type="ARBA" id="ARBA00023002"/>
    </source>
</evidence>
<feature type="active site" description="Schiff-base intermediate with substrate; via topaquinone" evidence="9">
    <location>
        <position position="381"/>
    </location>
</feature>
<dbReference type="InterPro" id="IPR015802">
    <property type="entry name" value="Cu_amine_oxidase_N3"/>
</dbReference>
<gene>
    <name evidence="15" type="ORF">FRUB_09924</name>
</gene>
<dbReference type="InterPro" id="IPR054157">
    <property type="entry name" value="AGAO-like_N2"/>
</dbReference>
<dbReference type="InterPro" id="IPR049948">
    <property type="entry name" value="Cu_Am_ox_TPQ-bd"/>
</dbReference>
<dbReference type="SUPFAM" id="SSF49998">
    <property type="entry name" value="Amine oxidase catalytic domain"/>
    <property type="match status" value="1"/>
</dbReference>
<dbReference type="GO" id="GO:0009308">
    <property type="term" value="P:amine metabolic process"/>
    <property type="evidence" value="ECO:0007669"/>
    <property type="project" value="UniProtKB-UniRule"/>
</dbReference>
<keyword evidence="5 9" id="KW-0801">TPQ</keyword>
<evidence type="ECO:0000313" key="15">
    <source>
        <dbReference type="EMBL" id="OWK35082.1"/>
    </source>
</evidence>
<keyword evidence="4 11" id="KW-0479">Metal-binding</keyword>
<comment type="subunit">
    <text evidence="3">Homodimer.</text>
</comment>
<feature type="domain" description="Copper amine oxidase N3-terminal" evidence="13">
    <location>
        <begin position="96"/>
        <end position="192"/>
    </location>
</feature>
<dbReference type="Gene3D" id="3.10.450.40">
    <property type="match status" value="2"/>
</dbReference>
<evidence type="ECO:0000256" key="4">
    <source>
        <dbReference type="ARBA" id="ARBA00022723"/>
    </source>
</evidence>
<dbReference type="PANTHER" id="PTHR10638:SF41">
    <property type="entry name" value="AMINE OXIDASE"/>
    <property type="match status" value="1"/>
</dbReference>
<dbReference type="GO" id="GO:0008131">
    <property type="term" value="F:primary methylamine oxidase activity"/>
    <property type="evidence" value="ECO:0007669"/>
    <property type="project" value="InterPro"/>
</dbReference>
<evidence type="ECO:0000256" key="5">
    <source>
        <dbReference type="ARBA" id="ARBA00022772"/>
    </source>
</evidence>
<dbReference type="PANTHER" id="PTHR10638">
    <property type="entry name" value="COPPER AMINE OXIDASE"/>
    <property type="match status" value="1"/>
</dbReference>
<dbReference type="EC" id="1.4.3.-" evidence="11"/>
<dbReference type="InterPro" id="IPR049947">
    <property type="entry name" value="Cu_Am_Ox_Cu-bd"/>
</dbReference>
<dbReference type="EMBL" id="NIDE01000019">
    <property type="protein sequence ID" value="OWK35082.1"/>
    <property type="molecule type" value="Genomic_DNA"/>
</dbReference>
<reference evidence="16" key="1">
    <citation type="submission" date="2017-06" db="EMBL/GenBank/DDBJ databases">
        <title>Genome analysis of Fimbriiglobus ruber SP5, the first member of the order Planctomycetales with confirmed chitinolytic capability.</title>
        <authorList>
            <person name="Ravin N.V."/>
            <person name="Rakitin A.L."/>
            <person name="Ivanova A.A."/>
            <person name="Beletsky A.V."/>
            <person name="Kulichevskaya I.S."/>
            <person name="Mardanov A.V."/>
            <person name="Dedysh S.N."/>
        </authorList>
    </citation>
    <scope>NUCLEOTIDE SEQUENCE [LARGE SCALE GENOMIC DNA]</scope>
    <source>
        <strain evidence="16">SP5</strain>
    </source>
</reference>
<evidence type="ECO:0000256" key="9">
    <source>
        <dbReference type="PIRSR" id="PIRSR600269-50"/>
    </source>
</evidence>
<dbReference type="InterPro" id="IPR000269">
    <property type="entry name" value="Cu_amine_oxidase"/>
</dbReference>
<dbReference type="Pfam" id="PF21994">
    <property type="entry name" value="AGAO-like_N2"/>
    <property type="match status" value="1"/>
</dbReference>
<evidence type="ECO:0000256" key="1">
    <source>
        <dbReference type="ARBA" id="ARBA00001935"/>
    </source>
</evidence>
<evidence type="ECO:0000256" key="10">
    <source>
        <dbReference type="PIRSR" id="PIRSR600269-51"/>
    </source>
</evidence>
<evidence type="ECO:0000256" key="2">
    <source>
        <dbReference type="ARBA" id="ARBA00007983"/>
    </source>
</evidence>
<dbReference type="InterPro" id="IPR015798">
    <property type="entry name" value="Cu_amine_oxidase_C"/>
</dbReference>
<dbReference type="Proteomes" id="UP000214646">
    <property type="component" value="Unassembled WGS sequence"/>
</dbReference>
<comment type="cofactor">
    <cofactor evidence="11">
        <name>Cu cation</name>
        <dbReference type="ChEBI" id="CHEBI:23378"/>
    </cofactor>
    <text evidence="11">Contains 1 topaquinone per subunit.</text>
</comment>
<dbReference type="GO" id="GO:0005507">
    <property type="term" value="F:copper ion binding"/>
    <property type="evidence" value="ECO:0007669"/>
    <property type="project" value="InterPro"/>
</dbReference>
<dbReference type="PROSITE" id="PS01165">
    <property type="entry name" value="COPPER_AMINE_OXID_2"/>
    <property type="match status" value="1"/>
</dbReference>
<evidence type="ECO:0000259" key="12">
    <source>
        <dbReference type="Pfam" id="PF01179"/>
    </source>
</evidence>
<dbReference type="GO" id="GO:0048038">
    <property type="term" value="F:quinone binding"/>
    <property type="evidence" value="ECO:0007669"/>
    <property type="project" value="InterPro"/>
</dbReference>
<comment type="similarity">
    <text evidence="2 11">Belongs to the copper/topaquinone oxidase family.</text>
</comment>
<dbReference type="AlphaFoldDB" id="A0A225D0P9"/>
<keyword evidence="7 11" id="KW-0186">Copper</keyword>
<accession>A0A225D0P9</accession>
<evidence type="ECO:0000256" key="7">
    <source>
        <dbReference type="ARBA" id="ARBA00023008"/>
    </source>
</evidence>
<dbReference type="SUPFAM" id="SSF54416">
    <property type="entry name" value="Amine oxidase N-terminal region"/>
    <property type="match status" value="2"/>
</dbReference>
<feature type="active site" description="Proton acceptor" evidence="9">
    <location>
        <position position="296"/>
    </location>
</feature>
<dbReference type="InterPro" id="IPR016182">
    <property type="entry name" value="Cu_amine_oxidase_N-reg"/>
</dbReference>
<protein>
    <recommendedName>
        <fullName evidence="11">Amine oxidase</fullName>
        <ecNumber evidence="11">1.4.3.-</ecNumber>
    </recommendedName>
</protein>
<dbReference type="RefSeq" id="WP_088260278.1">
    <property type="nucleotide sequence ID" value="NZ_NIDE01000019.1"/>
</dbReference>
<organism evidence="15 16">
    <name type="scientific">Fimbriiglobus ruber</name>
    <dbReference type="NCBI Taxonomy" id="1908690"/>
    <lineage>
        <taxon>Bacteria</taxon>
        <taxon>Pseudomonadati</taxon>
        <taxon>Planctomycetota</taxon>
        <taxon>Planctomycetia</taxon>
        <taxon>Gemmatales</taxon>
        <taxon>Gemmataceae</taxon>
        <taxon>Fimbriiglobus</taxon>
    </lineage>
</organism>
<dbReference type="Pfam" id="PF02728">
    <property type="entry name" value="Cu_amine_oxidN3"/>
    <property type="match status" value="1"/>
</dbReference>
<sequence length="643" mass="72260">MPTPITHPLEPLTADEVRRAVSILKDSGKVTRTTRFVSVSLKEPPKASVHGYTGGPISRTVFAVLFDNATNSCFEVVVSLAEEKVVGWKHVPGVQPTMTADEQAECEQAVLTSPEFKAALKKQYGIEDTSLVMADIWSAGYYGNAEEAGLRLARPLCFLRADPTENGYARPIEGVRPVVDLNAMKVIRVEEYGHWPLPPDAGNYAADRVPHQRTDIKPLEITQPEGPSFQVEGYNVTWQNWKFVIGFNAREGLTLHHLRYTDGCEDRSVLYRASLTEMVVPYGDPTPTQYRKNAFDVGEYGMGMCANSLELGCDCLGLIRYFDAHLCTSRGEPLTIKNAICMHEEDYGILWKHTDRRLPDRPEVRRSRRLVVSSISTVENYEYGFFWYLYQDGNIQFEIKLTGILSLGTLQPFEKSPYGPLIAPQLYAPAHQHFFNARLDFDLDGQANSVYQVDVKPDEPGPNNPHANAFAARPTLLKTEKQARAHLNLETARTWRIANPNVLNAVGEPVGYKLFPMDNSFPMAGPDAWWRKRAEFVNYHVWVTPFAPDEQYAAGDYPNQSRGGGEGLMKWTEQDRPIENTDVVLWYTFGHTHIPRPEDYPVMPMAYIGFLLKPNGFFKQNPANNVPPSKKAVEAKAKGGCCH</sequence>
<dbReference type="Gene3D" id="2.70.98.20">
    <property type="entry name" value="Copper amine oxidase, catalytic domain"/>
    <property type="match status" value="1"/>
</dbReference>
<evidence type="ECO:0000313" key="16">
    <source>
        <dbReference type="Proteomes" id="UP000214646"/>
    </source>
</evidence>
<comment type="cofactor">
    <cofactor evidence="1">
        <name>Cu cation</name>
        <dbReference type="ChEBI" id="CHEBI:23378"/>
    </cofactor>
</comment>
<proteinExistence type="inferred from homology"/>
<evidence type="ECO:0000256" key="3">
    <source>
        <dbReference type="ARBA" id="ARBA00011738"/>
    </source>
</evidence>
<evidence type="ECO:0000259" key="13">
    <source>
        <dbReference type="Pfam" id="PF02728"/>
    </source>
</evidence>
<feature type="modified residue" description="2',4',5'-topaquinone" evidence="10">
    <location>
        <position position="381"/>
    </location>
</feature>
<dbReference type="Pfam" id="PF01179">
    <property type="entry name" value="Cu_amine_oxid"/>
    <property type="match status" value="1"/>
</dbReference>
<evidence type="ECO:0000259" key="14">
    <source>
        <dbReference type="Pfam" id="PF21994"/>
    </source>
</evidence>
<dbReference type="InterPro" id="IPR036460">
    <property type="entry name" value="Cu_amine_oxidase_C_sf"/>
</dbReference>
<feature type="domain" description="Copper amine oxidase catalytic" evidence="12">
    <location>
        <begin position="219"/>
        <end position="623"/>
    </location>
</feature>
<dbReference type="OrthoDB" id="9772590at2"/>
<comment type="caution">
    <text evidence="15">The sequence shown here is derived from an EMBL/GenBank/DDBJ whole genome shotgun (WGS) entry which is preliminary data.</text>
</comment>
<dbReference type="FunFam" id="2.70.98.20:FF:000001">
    <property type="entry name" value="Amine oxidase"/>
    <property type="match status" value="1"/>
</dbReference>
<evidence type="ECO:0000256" key="8">
    <source>
        <dbReference type="ARBA" id="ARBA00023157"/>
    </source>
</evidence>
<evidence type="ECO:0000256" key="11">
    <source>
        <dbReference type="RuleBase" id="RU000672"/>
    </source>
</evidence>
<comment type="PTM">
    <text evidence="10 11">Topaquinone (TPQ) is generated by copper-dependent autoxidation of a specific tyrosyl residue.</text>
</comment>
<keyword evidence="16" id="KW-1185">Reference proteome</keyword>
<keyword evidence="8" id="KW-1015">Disulfide bond</keyword>
<keyword evidence="6 11" id="KW-0560">Oxidoreductase</keyword>
<dbReference type="NCBIfam" id="NF008559">
    <property type="entry name" value="PRK11504.1"/>
    <property type="match status" value="1"/>
</dbReference>
<feature type="domain" description="AGAO-like N2" evidence="14">
    <location>
        <begin position="13"/>
        <end position="86"/>
    </location>
</feature>
<dbReference type="PROSITE" id="PS01164">
    <property type="entry name" value="COPPER_AMINE_OXID_1"/>
    <property type="match status" value="1"/>
</dbReference>
<name>A0A225D0P9_9BACT</name>